<feature type="domain" description="Outer membrane protein beta-barrel" evidence="2">
    <location>
        <begin position="19"/>
        <end position="235"/>
    </location>
</feature>
<protein>
    <submittedName>
        <fullName evidence="3">PorT family protein</fullName>
    </submittedName>
</protein>
<dbReference type="AlphaFoldDB" id="A0A9D1LH28"/>
<accession>A0A9D1LH28</accession>
<reference evidence="3" key="2">
    <citation type="journal article" date="2021" name="PeerJ">
        <title>Extensive microbial diversity within the chicken gut microbiome revealed by metagenomics and culture.</title>
        <authorList>
            <person name="Gilroy R."/>
            <person name="Ravi A."/>
            <person name="Getino M."/>
            <person name="Pursley I."/>
            <person name="Horton D.L."/>
            <person name="Alikhan N.F."/>
            <person name="Baker D."/>
            <person name="Gharbi K."/>
            <person name="Hall N."/>
            <person name="Watson M."/>
            <person name="Adriaenssens E.M."/>
            <person name="Foster-Nyarko E."/>
            <person name="Jarju S."/>
            <person name="Secka A."/>
            <person name="Antonio M."/>
            <person name="Oren A."/>
            <person name="Chaudhuri R.R."/>
            <person name="La Ragione R."/>
            <person name="Hildebrand F."/>
            <person name="Pallen M.J."/>
        </authorList>
    </citation>
    <scope>NUCLEOTIDE SEQUENCE</scope>
    <source>
        <strain evidence="3">17073</strain>
    </source>
</reference>
<evidence type="ECO:0000259" key="2">
    <source>
        <dbReference type="Pfam" id="PF13568"/>
    </source>
</evidence>
<evidence type="ECO:0000256" key="1">
    <source>
        <dbReference type="SAM" id="SignalP"/>
    </source>
</evidence>
<comment type="caution">
    <text evidence="3">The sequence shown here is derived from an EMBL/GenBank/DDBJ whole genome shotgun (WGS) entry which is preliminary data.</text>
</comment>
<evidence type="ECO:0000313" key="3">
    <source>
        <dbReference type="EMBL" id="HIU38442.1"/>
    </source>
</evidence>
<evidence type="ECO:0000313" key="4">
    <source>
        <dbReference type="Proteomes" id="UP000824076"/>
    </source>
</evidence>
<proteinExistence type="predicted"/>
<dbReference type="Pfam" id="PF13568">
    <property type="entry name" value="OMP_b-brl_2"/>
    <property type="match status" value="1"/>
</dbReference>
<organism evidence="3 4">
    <name type="scientific">Candidatus Limisoma intestinavium</name>
    <dbReference type="NCBI Taxonomy" id="2840856"/>
    <lineage>
        <taxon>Bacteria</taxon>
        <taxon>Pseudomonadati</taxon>
        <taxon>Bacteroidota</taxon>
        <taxon>Bacteroidia</taxon>
        <taxon>Bacteroidales</taxon>
        <taxon>Candidatus Limisoma</taxon>
    </lineage>
</organism>
<gene>
    <name evidence="3" type="ORF">IAD18_02105</name>
</gene>
<dbReference type="InterPro" id="IPR025665">
    <property type="entry name" value="Beta-barrel_OMP_2"/>
</dbReference>
<feature type="signal peptide" evidence="1">
    <location>
        <begin position="1"/>
        <end position="20"/>
    </location>
</feature>
<reference evidence="3" key="1">
    <citation type="submission" date="2020-10" db="EMBL/GenBank/DDBJ databases">
        <authorList>
            <person name="Gilroy R."/>
        </authorList>
    </citation>
    <scope>NUCLEOTIDE SEQUENCE</scope>
    <source>
        <strain evidence="3">17073</strain>
    </source>
</reference>
<keyword evidence="1" id="KW-0732">Signal</keyword>
<name>A0A9D1LH28_9BACT</name>
<dbReference type="Proteomes" id="UP000824076">
    <property type="component" value="Unassembled WGS sequence"/>
</dbReference>
<feature type="chain" id="PRO_5038954634" evidence="1">
    <location>
        <begin position="21"/>
        <end position="259"/>
    </location>
</feature>
<dbReference type="EMBL" id="DVMS01000056">
    <property type="protein sequence ID" value="HIU38442.1"/>
    <property type="molecule type" value="Genomic_DNA"/>
</dbReference>
<sequence length="259" mass="29055">MKRQIIATLIAILLAGSAFAQQSRTQQLINAALKGWEIELRLGYNLGGTAPIPLPVEIRSINSYSPSMGFSLEANVSKWIDPEKKWGIIWGVKLENKNMETDATVKNYGMEIVGDGGELVKGRWTGGVKTSVKNSFLTFPILGAYKIHPRTNLKFGVFLSYLMEGKFDGYVYEGYLREGDPTGIKVPYNNGKTASYDFSDNLRKFQWGLQIGADWEAFKHLKVYGDLSWGLNDAFPNDFETITFSMFPIYLNVGIGYLF</sequence>